<evidence type="ECO:0000256" key="3">
    <source>
        <dbReference type="ARBA" id="ARBA00023015"/>
    </source>
</evidence>
<organism evidence="9">
    <name type="scientific">Strongyloides ratti</name>
    <name type="common">Parasitic roundworm</name>
    <dbReference type="NCBI Taxonomy" id="34506"/>
    <lineage>
        <taxon>Eukaryota</taxon>
        <taxon>Metazoa</taxon>
        <taxon>Ecdysozoa</taxon>
        <taxon>Nematoda</taxon>
        <taxon>Chromadorea</taxon>
        <taxon>Rhabditida</taxon>
        <taxon>Tylenchina</taxon>
        <taxon>Panagrolaimomorpha</taxon>
        <taxon>Strongyloidoidea</taxon>
        <taxon>Strongyloididae</taxon>
        <taxon>Strongyloides</taxon>
    </lineage>
</organism>
<dbReference type="PANTHER" id="PTHR10015">
    <property type="entry name" value="HEAT SHOCK TRANSCRIPTION FACTOR"/>
    <property type="match status" value="1"/>
</dbReference>
<keyword evidence="3" id="KW-0805">Transcription regulation</keyword>
<dbReference type="RefSeq" id="XP_024505670.1">
    <property type="nucleotide sequence ID" value="XM_024652055.1"/>
</dbReference>
<dbReference type="InterPro" id="IPR036390">
    <property type="entry name" value="WH_DNA-bd_sf"/>
</dbReference>
<proteinExistence type="inferred from homology"/>
<dbReference type="GeneID" id="36378834"/>
<dbReference type="Pfam" id="PF00447">
    <property type="entry name" value="HSF_DNA-bind"/>
    <property type="match status" value="1"/>
</dbReference>
<dbReference type="STRING" id="34506.A0A090LG21"/>
<dbReference type="SMART" id="SM00415">
    <property type="entry name" value="HSF"/>
    <property type="match status" value="1"/>
</dbReference>
<dbReference type="Gene3D" id="1.10.10.10">
    <property type="entry name" value="Winged helix-like DNA-binding domain superfamily/Winged helix DNA-binding domain"/>
    <property type="match status" value="1"/>
</dbReference>
<dbReference type="GO" id="GO:0043565">
    <property type="term" value="F:sequence-specific DNA binding"/>
    <property type="evidence" value="ECO:0007669"/>
    <property type="project" value="InterPro"/>
</dbReference>
<dbReference type="PRINTS" id="PR00056">
    <property type="entry name" value="HSFDOMAIN"/>
</dbReference>
<feature type="domain" description="HSF-type DNA-binding" evidence="8">
    <location>
        <begin position="35"/>
        <end position="141"/>
    </location>
</feature>
<dbReference type="WBParaSite" id="SRAE_2000113800.1">
    <property type="protein sequence ID" value="SRAE_2000113800.1"/>
    <property type="gene ID" value="WBGene00261340"/>
</dbReference>
<sequence>MSTSMANTHEHNLSQINNTINIYESCDILSKDDDRIPVFLTKLWSIVNDPDLNHIVEWDESGLSFHIQDSMAFSRDILPQYFKHNNLNSCIRQLNMYGFRKITAVDKKNITENQNLTNHLEFFHNYFVRDRYDLLLKIKRRTSTSKSSHQQPMATAIENMSNNINNNNNNNRRSDEVSRTTLMEEIKQIGKKQIETEKHIVTLKQQNETIWKEIDNLSAKCKMQQGIIKKLCSIITILGRGNQQPKIIRQKRLLAIPEINSQKSENNLLMLPKDEYIKYESHDEVKYYKNFEENQNKVVSINDNQMFFSKKLLSPELIDNINSIENSYCSMDVKPYNSSIKNSNEINDHLNLPKIKVSRRSNNRITFNTNQKMSVKNNCINKAKKVVMLNDYSLLSKQTLSIGNSFCENSPPTTNNFMVDNDYEYLDIDNDFISSENNIELKDDLNDHMSEDYLY</sequence>
<comment type="similarity">
    <text evidence="2 7">Belongs to the HSF family.</text>
</comment>
<dbReference type="Proteomes" id="UP000035682">
    <property type="component" value="Unplaced"/>
</dbReference>
<evidence type="ECO:0000256" key="7">
    <source>
        <dbReference type="RuleBase" id="RU004020"/>
    </source>
</evidence>
<reference evidence="9 10" key="1">
    <citation type="submission" date="2014-09" db="EMBL/GenBank/DDBJ databases">
        <authorList>
            <person name="Martin A.A."/>
        </authorList>
    </citation>
    <scope>NUCLEOTIDE SEQUENCE</scope>
    <source>
        <strain evidence="10">ED321</strain>
        <strain evidence="9">ED321 Heterogonic</strain>
    </source>
</reference>
<dbReference type="GO" id="GO:0005634">
    <property type="term" value="C:nucleus"/>
    <property type="evidence" value="ECO:0007669"/>
    <property type="project" value="UniProtKB-SubCell"/>
</dbReference>
<dbReference type="InterPro" id="IPR036388">
    <property type="entry name" value="WH-like_DNA-bd_sf"/>
</dbReference>
<keyword evidence="9" id="KW-0346">Stress response</keyword>
<dbReference type="InterPro" id="IPR000232">
    <property type="entry name" value="HSF_DNA-bd"/>
</dbReference>
<evidence type="ECO:0000259" key="8">
    <source>
        <dbReference type="SMART" id="SM00415"/>
    </source>
</evidence>
<evidence type="ECO:0000313" key="9">
    <source>
        <dbReference type="EMBL" id="CEF66470.1"/>
    </source>
</evidence>
<evidence type="ECO:0000256" key="4">
    <source>
        <dbReference type="ARBA" id="ARBA00023125"/>
    </source>
</evidence>
<evidence type="ECO:0000313" key="10">
    <source>
        <dbReference type="Proteomes" id="UP000035682"/>
    </source>
</evidence>
<keyword evidence="4 9" id="KW-0238">DNA-binding</keyword>
<keyword evidence="6" id="KW-0539">Nucleus</keyword>
<comment type="subcellular location">
    <subcellularLocation>
        <location evidence="1">Nucleus</location>
    </subcellularLocation>
</comment>
<dbReference type="FunFam" id="1.10.10.10:FF:000027">
    <property type="entry name" value="Heat shock transcription factor 1"/>
    <property type="match status" value="1"/>
</dbReference>
<evidence type="ECO:0000256" key="2">
    <source>
        <dbReference type="ARBA" id="ARBA00006403"/>
    </source>
</evidence>
<dbReference type="GO" id="GO:0003700">
    <property type="term" value="F:DNA-binding transcription factor activity"/>
    <property type="evidence" value="ECO:0007669"/>
    <property type="project" value="InterPro"/>
</dbReference>
<reference evidence="11" key="2">
    <citation type="submission" date="2020-12" db="UniProtKB">
        <authorList>
            <consortium name="WormBaseParasite"/>
        </authorList>
    </citation>
    <scope>IDENTIFICATION</scope>
</reference>
<evidence type="ECO:0000256" key="1">
    <source>
        <dbReference type="ARBA" id="ARBA00004123"/>
    </source>
</evidence>
<dbReference type="SUPFAM" id="SSF46785">
    <property type="entry name" value="Winged helix' DNA-binding domain"/>
    <property type="match status" value="1"/>
</dbReference>
<keyword evidence="10" id="KW-1185">Reference proteome</keyword>
<dbReference type="PANTHER" id="PTHR10015:SF427">
    <property type="entry name" value="HEAT SHOCK FACTOR PROTEIN"/>
    <property type="match status" value="1"/>
</dbReference>
<dbReference type="EMBL" id="LN609529">
    <property type="protein sequence ID" value="CEF66470.1"/>
    <property type="molecule type" value="Genomic_DNA"/>
</dbReference>
<evidence type="ECO:0000313" key="12">
    <source>
        <dbReference type="WormBase" id="SRAE_2000113800"/>
    </source>
</evidence>
<evidence type="ECO:0000256" key="5">
    <source>
        <dbReference type="ARBA" id="ARBA00023163"/>
    </source>
</evidence>
<dbReference type="AlphaFoldDB" id="A0A090LG21"/>
<gene>
    <name evidence="9 11 12" type="ORF">SRAE_2000113800</name>
</gene>
<protein>
    <submittedName>
        <fullName evidence="9">Heat shock factor (HSF)-type, DNA-binding domain and Winged helix-turn-helix DNA-binding domain-containing protein</fullName>
    </submittedName>
</protein>
<accession>A0A090LG21</accession>
<dbReference type="OrthoDB" id="60033at2759"/>
<name>A0A090LG21_STRRB</name>
<dbReference type="CTD" id="36378834"/>
<keyword evidence="5" id="KW-0804">Transcription</keyword>
<dbReference type="WormBase" id="SRAE_2000113800">
    <property type="protein sequence ID" value="SRP11926"/>
    <property type="gene ID" value="WBGene00261340"/>
</dbReference>
<evidence type="ECO:0000256" key="6">
    <source>
        <dbReference type="ARBA" id="ARBA00023242"/>
    </source>
</evidence>
<evidence type="ECO:0000313" key="11">
    <source>
        <dbReference type="WBParaSite" id="SRAE_2000113800.1"/>
    </source>
</evidence>